<evidence type="ECO:0000313" key="11">
    <source>
        <dbReference type="Proteomes" id="UP000295134"/>
    </source>
</evidence>
<evidence type="ECO:0000313" key="8">
    <source>
        <dbReference type="EMBL" id="QBY43100.1"/>
    </source>
</evidence>
<dbReference type="InterPro" id="IPR000086">
    <property type="entry name" value="NUDIX_hydrolase_dom"/>
</dbReference>
<feature type="domain" description="Nudix hydrolase" evidence="7">
    <location>
        <begin position="31"/>
        <end position="162"/>
    </location>
</feature>
<accession>A0A4P7KWT2</accession>
<evidence type="ECO:0000256" key="5">
    <source>
        <dbReference type="ARBA" id="ARBA00022842"/>
    </source>
</evidence>
<dbReference type="AlphaFoldDB" id="A0A4P7KWT2"/>
<reference evidence="9" key="2">
    <citation type="submission" date="2023-04" db="EMBL/GenBank/DDBJ databases">
        <title>Genome dynamics across the evolutionary transition to endosymbiosis.</title>
        <authorList>
            <person name="Siozios S."/>
            <person name="Nadal-Jimenez P."/>
            <person name="Azagi T."/>
            <person name="Sprong H."/>
            <person name="Frost C.L."/>
            <person name="Parratt S.R."/>
            <person name="Taylor G."/>
            <person name="Brettell L."/>
            <person name="Lew K.C."/>
            <person name="Croft L."/>
            <person name="King K.C."/>
            <person name="Brockhurst M.A."/>
            <person name="Hypsa V."/>
            <person name="Novakova E."/>
            <person name="Darby A.C."/>
            <person name="Hurst G.D.D."/>
        </authorList>
    </citation>
    <scope>NUCLEOTIDE SEQUENCE</scope>
    <source>
        <strain evidence="9">AIh</strain>
        <strain evidence="10">ANv_CAN</strain>
    </source>
</reference>
<dbReference type="NCBIfam" id="NF007980">
    <property type="entry name" value="PRK10707.1"/>
    <property type="match status" value="1"/>
</dbReference>
<evidence type="ECO:0000256" key="1">
    <source>
        <dbReference type="ARBA" id="ARBA00001936"/>
    </source>
</evidence>
<evidence type="ECO:0000256" key="4">
    <source>
        <dbReference type="ARBA" id="ARBA00022801"/>
    </source>
</evidence>
<sequence>MNILDNFINRFQLILPVPTDAIQSVNDDHSKKSAAVLLPIICKPEPTLLFTKRTDNLRLHASQISFPGGAREPNDHSLIETALRESYEEINILPNQVQILGKMQPIKSHSDYLVTPIVGLLSAKASYYKNPAEVAVIFEVPLKHALSLTHHHAIIINDAGNKKRLFFYRYNQYLIWGLTAAIINKLALQLV</sequence>
<dbReference type="InterPro" id="IPR015797">
    <property type="entry name" value="NUDIX_hydrolase-like_dom_sf"/>
</dbReference>
<keyword evidence="4 8" id="KW-0378">Hydrolase</keyword>
<evidence type="ECO:0000256" key="2">
    <source>
        <dbReference type="ARBA" id="ARBA00001946"/>
    </source>
</evidence>
<dbReference type="GeneID" id="96876820"/>
<keyword evidence="12" id="KW-1185">Reference proteome</keyword>
<dbReference type="PANTHER" id="PTHR12992:SF11">
    <property type="entry name" value="MITOCHONDRIAL COENZYME A DIPHOSPHATASE NUDT8"/>
    <property type="match status" value="1"/>
</dbReference>
<proteinExistence type="predicted"/>
<dbReference type="GO" id="GO:0010945">
    <property type="term" value="F:coenzyme A diphosphatase activity"/>
    <property type="evidence" value="ECO:0007669"/>
    <property type="project" value="InterPro"/>
</dbReference>
<dbReference type="PANTHER" id="PTHR12992">
    <property type="entry name" value="NUDIX HYDROLASE"/>
    <property type="match status" value="1"/>
</dbReference>
<evidence type="ECO:0000313" key="12">
    <source>
        <dbReference type="Proteomes" id="UP001177592"/>
    </source>
</evidence>
<gene>
    <name evidence="8" type="primary">nudL</name>
    <name evidence="8" type="ORF">ArsFIN_16640</name>
    <name evidence="9" type="ORF">QE207_10145</name>
    <name evidence="10" type="ORF">QE258_07665</name>
</gene>
<dbReference type="CDD" id="cd03426">
    <property type="entry name" value="NUDIX_CoAse_Nudt7"/>
    <property type="match status" value="1"/>
</dbReference>
<evidence type="ECO:0000256" key="6">
    <source>
        <dbReference type="ARBA" id="ARBA00023211"/>
    </source>
</evidence>
<protein>
    <submittedName>
        <fullName evidence="9">CoA pyrophosphatase</fullName>
    </submittedName>
    <submittedName>
        <fullName evidence="8">Putative Nudix hydrolase NudL</fullName>
        <ecNumber evidence="8">3.6.1.-</ecNumber>
    </submittedName>
</protein>
<reference evidence="8 11" key="1">
    <citation type="submission" date="2019-03" db="EMBL/GenBank/DDBJ databases">
        <title>Long-read sequencing reveals hyperdense prophage content in a complex bacterial symbiont genome.</title>
        <authorList>
            <person name="Frost C.L."/>
            <person name="Siozios S."/>
            <person name="Nadal-Jimenez P."/>
            <person name="Brockhurst M.A."/>
            <person name="King K.C."/>
            <person name="Darby A.C."/>
            <person name="Hurst G.D.D."/>
        </authorList>
    </citation>
    <scope>NUCLEOTIDE SEQUENCE [LARGE SCALE GENOMIC DNA]</scope>
    <source>
        <strain evidence="8 11">FIN</strain>
    </source>
</reference>
<dbReference type="EMBL" id="CP038613">
    <property type="protein sequence ID" value="QBY43100.1"/>
    <property type="molecule type" value="Genomic_DNA"/>
</dbReference>
<dbReference type="EMBL" id="CP123523">
    <property type="protein sequence ID" value="WGM07132.1"/>
    <property type="molecule type" value="Genomic_DNA"/>
</dbReference>
<comment type="cofactor">
    <cofactor evidence="2">
        <name>Mg(2+)</name>
        <dbReference type="ChEBI" id="CHEBI:18420"/>
    </cofactor>
</comment>
<dbReference type="GO" id="GO:0046872">
    <property type="term" value="F:metal ion binding"/>
    <property type="evidence" value="ECO:0007669"/>
    <property type="project" value="UniProtKB-KW"/>
</dbReference>
<dbReference type="PROSITE" id="PS51462">
    <property type="entry name" value="NUDIX"/>
    <property type="match status" value="1"/>
</dbReference>
<dbReference type="EC" id="3.6.1.-" evidence="8"/>
<name>A0A4P7KWT2_9GAMM</name>
<dbReference type="EMBL" id="CP123498">
    <property type="protein sequence ID" value="WGL94115.1"/>
    <property type="molecule type" value="Genomic_DNA"/>
</dbReference>
<dbReference type="Gene3D" id="3.90.79.10">
    <property type="entry name" value="Nucleoside Triphosphate Pyrophosphohydrolase"/>
    <property type="match status" value="1"/>
</dbReference>
<dbReference type="Proteomes" id="UP001177597">
    <property type="component" value="Chromosome"/>
</dbReference>
<dbReference type="Pfam" id="PF00293">
    <property type="entry name" value="NUDIX"/>
    <property type="match status" value="1"/>
</dbReference>
<dbReference type="Proteomes" id="UP001177592">
    <property type="component" value="Chromosome"/>
</dbReference>
<dbReference type="RefSeq" id="WP_026821632.1">
    <property type="nucleotide sequence ID" value="NZ_CP038613.1"/>
</dbReference>
<dbReference type="Proteomes" id="UP000295134">
    <property type="component" value="Chromosome"/>
</dbReference>
<keyword evidence="6" id="KW-0464">Manganese</keyword>
<evidence type="ECO:0000256" key="3">
    <source>
        <dbReference type="ARBA" id="ARBA00022723"/>
    </source>
</evidence>
<organism evidence="8 11">
    <name type="scientific">Arsenophonus nasoniae</name>
    <name type="common">son-killer infecting Nasonia vitripennis</name>
    <dbReference type="NCBI Taxonomy" id="638"/>
    <lineage>
        <taxon>Bacteria</taxon>
        <taxon>Pseudomonadati</taxon>
        <taxon>Pseudomonadota</taxon>
        <taxon>Gammaproteobacteria</taxon>
        <taxon>Enterobacterales</taxon>
        <taxon>Morganellaceae</taxon>
        <taxon>Arsenophonus</taxon>
    </lineage>
</organism>
<evidence type="ECO:0000313" key="10">
    <source>
        <dbReference type="EMBL" id="WGM07132.1"/>
    </source>
</evidence>
<dbReference type="InterPro" id="IPR045121">
    <property type="entry name" value="CoAse"/>
</dbReference>
<keyword evidence="3" id="KW-0479">Metal-binding</keyword>
<evidence type="ECO:0000259" key="7">
    <source>
        <dbReference type="PROSITE" id="PS51462"/>
    </source>
</evidence>
<dbReference type="KEGG" id="ans:ArsFIN_16640"/>
<keyword evidence="5" id="KW-0460">Magnesium</keyword>
<comment type="cofactor">
    <cofactor evidence="1">
        <name>Mn(2+)</name>
        <dbReference type="ChEBI" id="CHEBI:29035"/>
    </cofactor>
</comment>
<evidence type="ECO:0000313" key="9">
    <source>
        <dbReference type="EMBL" id="WGL94115.1"/>
    </source>
</evidence>
<dbReference type="SUPFAM" id="SSF55811">
    <property type="entry name" value="Nudix"/>
    <property type="match status" value="1"/>
</dbReference>